<dbReference type="InterPro" id="IPR051055">
    <property type="entry name" value="PIF1_helicase"/>
</dbReference>
<organism evidence="3 4">
    <name type="scientific">Elaphomyces granulatus</name>
    <dbReference type="NCBI Taxonomy" id="519963"/>
    <lineage>
        <taxon>Eukaryota</taxon>
        <taxon>Fungi</taxon>
        <taxon>Dikarya</taxon>
        <taxon>Ascomycota</taxon>
        <taxon>Pezizomycotina</taxon>
        <taxon>Eurotiomycetes</taxon>
        <taxon>Eurotiomycetidae</taxon>
        <taxon>Eurotiales</taxon>
        <taxon>Elaphomycetaceae</taxon>
        <taxon>Elaphomyces</taxon>
    </lineage>
</organism>
<comment type="caution">
    <text evidence="3">The sequence shown here is derived from an EMBL/GenBank/DDBJ whole genome shotgun (WGS) entry which is preliminary data.</text>
</comment>
<dbReference type="InterPro" id="IPR027417">
    <property type="entry name" value="P-loop_NTPase"/>
</dbReference>
<dbReference type="Proteomes" id="UP000243515">
    <property type="component" value="Unassembled WGS sequence"/>
</dbReference>
<dbReference type="EMBL" id="NPHW01005571">
    <property type="protein sequence ID" value="OXV06635.1"/>
    <property type="molecule type" value="Genomic_DNA"/>
</dbReference>
<dbReference type="Gene3D" id="3.40.50.300">
    <property type="entry name" value="P-loop containing nucleotide triphosphate hydrolases"/>
    <property type="match status" value="2"/>
</dbReference>
<dbReference type="GO" id="GO:0006310">
    <property type="term" value="P:DNA recombination"/>
    <property type="evidence" value="ECO:0007669"/>
    <property type="project" value="UniProtKB-KW"/>
</dbReference>
<dbReference type="GO" id="GO:0000723">
    <property type="term" value="P:telomere maintenance"/>
    <property type="evidence" value="ECO:0007669"/>
    <property type="project" value="InterPro"/>
</dbReference>
<dbReference type="SUPFAM" id="SSF52540">
    <property type="entry name" value="P-loop containing nucleoside triphosphate hydrolases"/>
    <property type="match status" value="2"/>
</dbReference>
<dbReference type="GO" id="GO:0016887">
    <property type="term" value="F:ATP hydrolysis activity"/>
    <property type="evidence" value="ECO:0007669"/>
    <property type="project" value="RHEA"/>
</dbReference>
<evidence type="ECO:0000256" key="1">
    <source>
        <dbReference type="RuleBase" id="RU363044"/>
    </source>
</evidence>
<keyword evidence="1" id="KW-0347">Helicase</keyword>
<keyword evidence="1" id="KW-0227">DNA damage</keyword>
<dbReference type="Pfam" id="PF05970">
    <property type="entry name" value="PIF1"/>
    <property type="match status" value="1"/>
</dbReference>
<keyword evidence="1" id="KW-0233">DNA recombination</keyword>
<dbReference type="GO" id="GO:0043139">
    <property type="term" value="F:5'-3' DNA helicase activity"/>
    <property type="evidence" value="ECO:0007669"/>
    <property type="project" value="UniProtKB-EC"/>
</dbReference>
<proteinExistence type="inferred from homology"/>
<keyword evidence="1" id="KW-0378">Hydrolase</keyword>
<keyword evidence="1" id="KW-0547">Nucleotide-binding</keyword>
<dbReference type="GO" id="GO:0005524">
    <property type="term" value="F:ATP binding"/>
    <property type="evidence" value="ECO:0007669"/>
    <property type="project" value="UniProtKB-KW"/>
</dbReference>
<comment type="cofactor">
    <cofactor evidence="1">
        <name>Mg(2+)</name>
        <dbReference type="ChEBI" id="CHEBI:18420"/>
    </cofactor>
</comment>
<name>A0A232LR42_9EURO</name>
<sequence>MNHYRYILGHDSLNQLFLHLDGQGGTGKTHVIMYTSQELDRLAAQHEFALAARHGPALAEEQGSAAEDAPNVIVRAAPSGVAAFAISGKTVHSLFRFSPKSKHYEPLTTQNRAALQASFRGIKYLLVDEKSMLGLQQFAWINRRCQEIWPERADTPFGGFDVILCGDFFQLPPVAAKPLYSTADPPRVLPKPDDVQGRELYKLFNRTIILDVIMRQQGEDPTAIAFRTALNNLRSGGPTVEDWRLLSSRIQANLPPTEIAQFKDAIRLYATKDEVRQLNHSRLRELGVPVIVIKDSHEGRGADKASTEDAGNLQAKFAVAIGARVMLTQNVWTERGLVNGAIGTVHDIIWEIDVENPREQPPLALLVHFDKYDGPALCETEGMKLVPIFRLATEWSNGSVFCRRTQFPMVLAYAITIHKSQGLTVNKAVLRIGSRKDFAPGLTYVGISRVKSLHGLIFEEAFDLERLRMVPSRTTAMREEDCLRRQQQQVQSP</sequence>
<keyword evidence="1" id="KW-0234">DNA repair</keyword>
<dbReference type="GO" id="GO:0006281">
    <property type="term" value="P:DNA repair"/>
    <property type="evidence" value="ECO:0007669"/>
    <property type="project" value="UniProtKB-KW"/>
</dbReference>
<dbReference type="InterPro" id="IPR010285">
    <property type="entry name" value="DNA_helicase_pif1-like_DEAD"/>
</dbReference>
<comment type="catalytic activity">
    <reaction evidence="1">
        <text>ATP + H2O = ADP + phosphate + H(+)</text>
        <dbReference type="Rhea" id="RHEA:13065"/>
        <dbReference type="ChEBI" id="CHEBI:15377"/>
        <dbReference type="ChEBI" id="CHEBI:15378"/>
        <dbReference type="ChEBI" id="CHEBI:30616"/>
        <dbReference type="ChEBI" id="CHEBI:43474"/>
        <dbReference type="ChEBI" id="CHEBI:456216"/>
        <dbReference type="EC" id="5.6.2.3"/>
    </reaction>
</comment>
<evidence type="ECO:0000259" key="2">
    <source>
        <dbReference type="Pfam" id="PF05970"/>
    </source>
</evidence>
<gene>
    <name evidence="3" type="ORF">Egran_05597</name>
</gene>
<evidence type="ECO:0000313" key="4">
    <source>
        <dbReference type="Proteomes" id="UP000243515"/>
    </source>
</evidence>
<evidence type="ECO:0000313" key="3">
    <source>
        <dbReference type="EMBL" id="OXV06635.1"/>
    </source>
</evidence>
<comment type="similarity">
    <text evidence="1">Belongs to the helicase family.</text>
</comment>
<accession>A0A232LR42</accession>
<dbReference type="CDD" id="cd18809">
    <property type="entry name" value="SF1_C_RecD"/>
    <property type="match status" value="1"/>
</dbReference>
<dbReference type="AlphaFoldDB" id="A0A232LR42"/>
<dbReference type="EC" id="5.6.2.3" evidence="1"/>
<dbReference type="PANTHER" id="PTHR47642:SF6">
    <property type="entry name" value="ATP-DEPENDENT DNA HELICASE"/>
    <property type="match status" value="1"/>
</dbReference>
<dbReference type="PANTHER" id="PTHR47642">
    <property type="entry name" value="ATP-DEPENDENT DNA HELICASE"/>
    <property type="match status" value="1"/>
</dbReference>
<keyword evidence="4" id="KW-1185">Reference proteome</keyword>
<dbReference type="OrthoDB" id="4369146at2759"/>
<feature type="non-terminal residue" evidence="3">
    <location>
        <position position="493"/>
    </location>
</feature>
<keyword evidence="1" id="KW-0067">ATP-binding</keyword>
<protein>
    <recommendedName>
        <fullName evidence="1">ATP-dependent DNA helicase</fullName>
        <ecNumber evidence="1">5.6.2.3</ecNumber>
    </recommendedName>
</protein>
<feature type="domain" description="DNA helicase Pif1-like DEAD-box helicase" evidence="2">
    <location>
        <begin position="71"/>
        <end position="178"/>
    </location>
</feature>
<reference evidence="3 4" key="1">
    <citation type="journal article" date="2015" name="Environ. Microbiol.">
        <title>Metagenome sequence of Elaphomyces granulatus from sporocarp tissue reveals Ascomycota ectomycorrhizal fingerprints of genome expansion and a Proteobacteria-rich microbiome.</title>
        <authorList>
            <person name="Quandt C.A."/>
            <person name="Kohler A."/>
            <person name="Hesse C.N."/>
            <person name="Sharpton T.J."/>
            <person name="Martin F."/>
            <person name="Spatafora J.W."/>
        </authorList>
    </citation>
    <scope>NUCLEOTIDE SEQUENCE [LARGE SCALE GENOMIC DNA]</scope>
    <source>
        <strain evidence="3 4">OSC145934</strain>
    </source>
</reference>